<evidence type="ECO:0000256" key="4">
    <source>
        <dbReference type="ARBA" id="ARBA00022475"/>
    </source>
</evidence>
<dbReference type="EMBL" id="JAAATY010000012">
    <property type="protein sequence ID" value="NRN66915.1"/>
    <property type="molecule type" value="Genomic_DNA"/>
</dbReference>
<accession>A0ABX2F7Z3</accession>
<evidence type="ECO:0000256" key="6">
    <source>
        <dbReference type="ARBA" id="ARBA00022989"/>
    </source>
</evidence>
<dbReference type="InterPro" id="IPR002523">
    <property type="entry name" value="MgTranspt_CorA/ZnTranspt_ZntB"/>
</dbReference>
<comment type="caution">
    <text evidence="9">The sequence shown here is derived from an EMBL/GenBank/DDBJ whole genome shotgun (WGS) entry which is preliminary data.</text>
</comment>
<comment type="subcellular location">
    <subcellularLocation>
        <location evidence="1">Cell membrane</location>
        <topology evidence="1">Multi-pass membrane protein</topology>
    </subcellularLocation>
</comment>
<evidence type="ECO:0000256" key="3">
    <source>
        <dbReference type="ARBA" id="ARBA00022448"/>
    </source>
</evidence>
<dbReference type="RefSeq" id="WP_173133800.1">
    <property type="nucleotide sequence ID" value="NZ_CBCSGW010000001.1"/>
</dbReference>
<sequence length="369" mass="41208">MPDGAYVVDCAVYVDGKRLPGRWSHAEAIAEVRERGTGFVWIGLHEPTADEIEGVAEMYGLHELAVEDAVHAHQRPKLEHYDGMLFMVLKTVHYVAHEAPDTANEIVETGEIMAFLGRDFIVNVRHGDHSRLHGLRKELEARPERLQSGPAAVLHAIADSVVDNYLAVSDSFEQDIEESESMVFAPDSPIGAEQMYLLKRELLELRRAAAPLTAPLRRLVEADNPLVSPEVRSYFRDVDDHLTMVTERVARADDLLNTLVDATLAKISLQQNNDMRKITSWAAVIAVPTMAVGVYGMNFDFMPELRWTYGYPIMLGVILLVCMVVYRALKRNRWLGSGRTVLWVVPLLVAWIVLIAVQISLGIGRAPAP</sequence>
<feature type="transmembrane region" description="Helical" evidence="8">
    <location>
        <begin position="341"/>
        <end position="363"/>
    </location>
</feature>
<evidence type="ECO:0000256" key="1">
    <source>
        <dbReference type="ARBA" id="ARBA00004651"/>
    </source>
</evidence>
<evidence type="ECO:0000256" key="2">
    <source>
        <dbReference type="ARBA" id="ARBA00009765"/>
    </source>
</evidence>
<feature type="transmembrane region" description="Helical" evidence="8">
    <location>
        <begin position="309"/>
        <end position="329"/>
    </location>
</feature>
<evidence type="ECO:0000256" key="7">
    <source>
        <dbReference type="ARBA" id="ARBA00023136"/>
    </source>
</evidence>
<keyword evidence="10" id="KW-1185">Reference proteome</keyword>
<evidence type="ECO:0000313" key="10">
    <source>
        <dbReference type="Proteomes" id="UP000763557"/>
    </source>
</evidence>
<organism evidence="9 10">
    <name type="scientific">Kibdelosporangium persicum</name>
    <dbReference type="NCBI Taxonomy" id="2698649"/>
    <lineage>
        <taxon>Bacteria</taxon>
        <taxon>Bacillati</taxon>
        <taxon>Actinomycetota</taxon>
        <taxon>Actinomycetes</taxon>
        <taxon>Pseudonocardiales</taxon>
        <taxon>Pseudonocardiaceae</taxon>
        <taxon>Kibdelosporangium</taxon>
    </lineage>
</organism>
<dbReference type="CDD" id="cd12830">
    <property type="entry name" value="MtCorA-like"/>
    <property type="match status" value="1"/>
</dbReference>
<proteinExistence type="inferred from homology"/>
<evidence type="ECO:0000256" key="8">
    <source>
        <dbReference type="SAM" id="Phobius"/>
    </source>
</evidence>
<feature type="transmembrane region" description="Helical" evidence="8">
    <location>
        <begin position="278"/>
        <end position="297"/>
    </location>
</feature>
<dbReference type="Pfam" id="PF01544">
    <property type="entry name" value="CorA"/>
    <property type="match status" value="1"/>
</dbReference>
<name>A0ABX2F7Z3_9PSEU</name>
<evidence type="ECO:0000313" key="9">
    <source>
        <dbReference type="EMBL" id="NRN66915.1"/>
    </source>
</evidence>
<dbReference type="PANTHER" id="PTHR46494:SF1">
    <property type="entry name" value="CORA FAMILY METAL ION TRANSPORTER (EUROFUNG)"/>
    <property type="match status" value="1"/>
</dbReference>
<keyword evidence="4" id="KW-1003">Cell membrane</keyword>
<dbReference type="SUPFAM" id="SSF143865">
    <property type="entry name" value="CorA soluble domain-like"/>
    <property type="match status" value="1"/>
</dbReference>
<comment type="similarity">
    <text evidence="2">Belongs to the CorA metal ion transporter (MIT) (TC 1.A.35) family.</text>
</comment>
<dbReference type="Proteomes" id="UP000763557">
    <property type="component" value="Unassembled WGS sequence"/>
</dbReference>
<evidence type="ECO:0000256" key="5">
    <source>
        <dbReference type="ARBA" id="ARBA00022692"/>
    </source>
</evidence>
<dbReference type="Gene3D" id="3.30.460.20">
    <property type="entry name" value="CorA soluble domain-like"/>
    <property type="match status" value="1"/>
</dbReference>
<keyword evidence="7 8" id="KW-0472">Membrane</keyword>
<dbReference type="InterPro" id="IPR045863">
    <property type="entry name" value="CorA_TM1_TM2"/>
</dbReference>
<keyword evidence="5 8" id="KW-0812">Transmembrane</keyword>
<dbReference type="Gene3D" id="1.20.58.340">
    <property type="entry name" value="Magnesium transport protein CorA, transmembrane region"/>
    <property type="match status" value="2"/>
</dbReference>
<reference evidence="9 10" key="1">
    <citation type="submission" date="2020-01" db="EMBL/GenBank/DDBJ databases">
        <title>Kibdelosporangium persica a novel Actinomycetes from a hot desert in Iran.</title>
        <authorList>
            <person name="Safaei N."/>
            <person name="Zaburannyi N."/>
            <person name="Mueller R."/>
            <person name="Wink J."/>
        </authorList>
    </citation>
    <scope>NUCLEOTIDE SEQUENCE [LARGE SCALE GENOMIC DNA]</scope>
    <source>
        <strain evidence="9 10">4NS15</strain>
    </source>
</reference>
<dbReference type="InterPro" id="IPR045861">
    <property type="entry name" value="CorA_cytoplasmic_dom"/>
</dbReference>
<gene>
    <name evidence="9" type="ORF">GC106_41480</name>
</gene>
<protein>
    <submittedName>
        <fullName evidence="9">Magnesium and cobalt transport protein CorA</fullName>
    </submittedName>
</protein>
<dbReference type="PANTHER" id="PTHR46494">
    <property type="entry name" value="CORA FAMILY METAL ION TRANSPORTER (EUROFUNG)"/>
    <property type="match status" value="1"/>
</dbReference>
<keyword evidence="6 8" id="KW-1133">Transmembrane helix</keyword>
<keyword evidence="3" id="KW-0813">Transport</keyword>
<dbReference type="SUPFAM" id="SSF144083">
    <property type="entry name" value="Magnesium transport protein CorA, transmembrane region"/>
    <property type="match status" value="1"/>
</dbReference>